<reference evidence="1" key="1">
    <citation type="submission" date="2020-01" db="EMBL/GenBank/DDBJ databases">
        <authorList>
            <person name="Chen W.-M."/>
        </authorList>
    </citation>
    <scope>NUCLEOTIDE SEQUENCE</scope>
    <source>
        <strain evidence="1">CYK-10</strain>
    </source>
</reference>
<organism evidence="1 2">
    <name type="scientific">Stagnihabitans tardus</name>
    <dbReference type="NCBI Taxonomy" id="2699202"/>
    <lineage>
        <taxon>Bacteria</taxon>
        <taxon>Pseudomonadati</taxon>
        <taxon>Pseudomonadota</taxon>
        <taxon>Alphaproteobacteria</taxon>
        <taxon>Rhodobacterales</taxon>
        <taxon>Paracoccaceae</taxon>
        <taxon>Stagnihabitans</taxon>
    </lineage>
</organism>
<dbReference type="EMBL" id="JAABNR010000021">
    <property type="protein sequence ID" value="NBZ89324.1"/>
    <property type="molecule type" value="Genomic_DNA"/>
</dbReference>
<dbReference type="InterPro" id="IPR046574">
    <property type="entry name" value="DUF6634"/>
</dbReference>
<accession>A0AAE4YFM0</accession>
<comment type="caution">
    <text evidence="1">The sequence shown here is derived from an EMBL/GenBank/DDBJ whole genome shotgun (WGS) entry which is preliminary data.</text>
</comment>
<proteinExistence type="predicted"/>
<evidence type="ECO:0000313" key="1">
    <source>
        <dbReference type="EMBL" id="NBZ89324.1"/>
    </source>
</evidence>
<protein>
    <submittedName>
        <fullName evidence="1">Uncharacterized protein</fullName>
    </submittedName>
</protein>
<name>A0AAE4YFM0_9RHOB</name>
<evidence type="ECO:0000313" key="2">
    <source>
        <dbReference type="Proteomes" id="UP001193501"/>
    </source>
</evidence>
<dbReference type="Pfam" id="PF20339">
    <property type="entry name" value="DUF6634"/>
    <property type="match status" value="1"/>
</dbReference>
<dbReference type="Proteomes" id="UP001193501">
    <property type="component" value="Unassembled WGS sequence"/>
</dbReference>
<sequence length="151" mass="17356">MIEHVRAEMQTSNPIDVLQENPVFVALILLFRLGPALGEAPQLDDILRHLDDPSRERPGASDLHDAPFVDPWCAVFDRGCPVLIGHVEKHPTIRLGARFRSSPVFQISHLDGWARTWSRFYRLGQYDDHLPEEWIRRGVIHEHVTLIQLEA</sequence>
<dbReference type="RefSeq" id="WP_168776126.1">
    <property type="nucleotide sequence ID" value="NZ_JAABNR010000021.1"/>
</dbReference>
<gene>
    <name evidence="1" type="ORF">GV832_17185</name>
</gene>
<dbReference type="AlphaFoldDB" id="A0AAE4YFM0"/>
<keyword evidence="2" id="KW-1185">Reference proteome</keyword>